<dbReference type="InterPro" id="IPR040898">
    <property type="entry name" value="CxC6"/>
</dbReference>
<feature type="domain" description="CxC5 like cysteine cluster associated with KDZ" evidence="1">
    <location>
        <begin position="114"/>
        <end position="230"/>
    </location>
</feature>
<dbReference type="InterPro" id="IPR041539">
    <property type="entry name" value="CxC5"/>
</dbReference>
<evidence type="ECO:0000313" key="3">
    <source>
        <dbReference type="EMBL" id="KAF7372143.1"/>
    </source>
</evidence>
<dbReference type="OrthoDB" id="3055037at2759"/>
<dbReference type="Proteomes" id="UP000620124">
    <property type="component" value="Unassembled WGS sequence"/>
</dbReference>
<gene>
    <name evidence="3" type="ORF">MVEN_00073200</name>
</gene>
<organism evidence="3 4">
    <name type="scientific">Mycena venus</name>
    <dbReference type="NCBI Taxonomy" id="2733690"/>
    <lineage>
        <taxon>Eukaryota</taxon>
        <taxon>Fungi</taxon>
        <taxon>Dikarya</taxon>
        <taxon>Basidiomycota</taxon>
        <taxon>Agaricomycotina</taxon>
        <taxon>Agaricomycetes</taxon>
        <taxon>Agaricomycetidae</taxon>
        <taxon>Agaricales</taxon>
        <taxon>Marasmiineae</taxon>
        <taxon>Mycenaceae</taxon>
        <taxon>Mycena</taxon>
    </lineage>
</organism>
<dbReference type="EMBL" id="JACAZI010000001">
    <property type="protein sequence ID" value="KAF7372143.1"/>
    <property type="molecule type" value="Genomic_DNA"/>
</dbReference>
<keyword evidence="4" id="KW-1185">Reference proteome</keyword>
<sequence>MASMEEVYQFLSRVPGLKEAVGMDKAMAFVRFASRLKDEIILAQKSTYDPSQAPSELPEHVRSFLGGATDMPEDFVSGCWTAFSQTIWTYEKDGSSAGKDAKMFREFGLDHLLSARMLFPPAKTCTMPGCLNKKLLRDKDGLSKVVLFTLSDGACATYAGHLHCPDCRTTYHNNYSVHERVCTYYQGVPDAIQVGAHQYVEREVLSLFVGLMLISWTSATNAARVYDTCLSKPENRPDHPDWPPERSFKLRTKHVWDGFLILSLLEDCEERNAVLQVPNDGEQSACFKEAIRERNAHIRLCGQPEWSHYCDKCMRVWREGDDLKKIHVVVIDGITIGRPCCGVHNCPEPLRSNRHRFCLGHDDRHYICAVEGCEAAVEHDFLTCHNADHRLLETNHKKRDKALFQLRGRLQRANVSHPNDAFEAEVTAEEVEESTSPAKCEADKDPQGNRKLRALFGRRRTHNEQIFVRPCGIIVACATFYGSESVSQTVDMLQKVFHVDSSMPDIVIYDNNCTVYKYLVHNNIELYKTVGFPVDVFHWTCKHAKQGVECSYHCNPTQFPELLGEDGKAWFFNSSVAEQTNVWLGGYHSILREMGVDKYDFFLDEMIMRKNRLTKAKLQAEGTVPDYVPGLKM</sequence>
<comment type="caution">
    <text evidence="3">The sequence shown here is derived from an EMBL/GenBank/DDBJ whole genome shotgun (WGS) entry which is preliminary data.</text>
</comment>
<dbReference type="Pfam" id="PF18721">
    <property type="entry name" value="CxC6"/>
    <property type="match status" value="1"/>
</dbReference>
<evidence type="ECO:0000259" key="1">
    <source>
        <dbReference type="Pfam" id="PF18718"/>
    </source>
</evidence>
<feature type="domain" description="CxC6 like cysteine cluster associated with KDZ" evidence="2">
    <location>
        <begin position="330"/>
        <end position="394"/>
    </location>
</feature>
<accession>A0A8H6Z4F6</accession>
<reference evidence="3" key="1">
    <citation type="submission" date="2020-05" db="EMBL/GenBank/DDBJ databases">
        <title>Mycena genomes resolve the evolution of fungal bioluminescence.</title>
        <authorList>
            <person name="Tsai I.J."/>
        </authorList>
    </citation>
    <scope>NUCLEOTIDE SEQUENCE</scope>
    <source>
        <strain evidence="3">CCC161011</strain>
    </source>
</reference>
<dbReference type="AlphaFoldDB" id="A0A8H6Z4F6"/>
<protein>
    <recommendedName>
        <fullName evidence="5">CxC6 like cysteine cluster associated with KDZ domain-containing protein</fullName>
    </recommendedName>
</protein>
<evidence type="ECO:0000259" key="2">
    <source>
        <dbReference type="Pfam" id="PF18721"/>
    </source>
</evidence>
<dbReference type="Pfam" id="PF18718">
    <property type="entry name" value="CxC5"/>
    <property type="match status" value="1"/>
</dbReference>
<evidence type="ECO:0008006" key="5">
    <source>
        <dbReference type="Google" id="ProtNLM"/>
    </source>
</evidence>
<proteinExistence type="predicted"/>
<evidence type="ECO:0000313" key="4">
    <source>
        <dbReference type="Proteomes" id="UP000620124"/>
    </source>
</evidence>
<name>A0A8H6Z4F6_9AGAR</name>